<dbReference type="GO" id="GO:0008168">
    <property type="term" value="F:methyltransferase activity"/>
    <property type="evidence" value="ECO:0007669"/>
    <property type="project" value="UniProtKB-KW"/>
</dbReference>
<evidence type="ECO:0000256" key="1">
    <source>
        <dbReference type="ARBA" id="ARBA00022679"/>
    </source>
</evidence>
<reference evidence="2 3" key="1">
    <citation type="submission" date="2016-06" db="EMBL/GenBank/DDBJ databases">
        <title>Genome sequence of Porphyrobacter dokdonensis DSW-74.</title>
        <authorList>
            <person name="Kim J.F."/>
            <person name="Song J.Y."/>
        </authorList>
    </citation>
    <scope>NUCLEOTIDE SEQUENCE [LARGE SCALE GENOMIC DNA]</scope>
    <source>
        <strain evidence="2 3">DSW-74</strain>
    </source>
</reference>
<sequence length="254" mass="27869">MLGALGDDGWFPSPAHIIRRAALLDTVGSWQPATLLEMGCGAGRLLADWDRLGFRGQAVEPDAQSRAMARRCAAHFAPNFEVVERATLCNVDYIVSTEVLEHVDDPLQTIREWVEHLKDGGYFLATVPAFQAKWGASDEWAGHVQRFEPEEFRALLVQAGLVVVSVEVYGGLLGDLIRIAGNEASRRKMAVRANQPSRENATFASGRDRSIENRLAPILKSLPGRALMHTAIAAQKWLPGGHGLIAVARKLRDE</sequence>
<dbReference type="PANTHER" id="PTHR43861:SF3">
    <property type="entry name" value="PUTATIVE (AFU_ORTHOLOGUE AFUA_2G14390)-RELATED"/>
    <property type="match status" value="1"/>
</dbReference>
<keyword evidence="1 2" id="KW-0808">Transferase</keyword>
<dbReference type="SUPFAM" id="SSF53335">
    <property type="entry name" value="S-adenosyl-L-methionine-dependent methyltransferases"/>
    <property type="match status" value="1"/>
</dbReference>
<dbReference type="AlphaFoldDB" id="A0A1A7BF36"/>
<accession>A0A1A7BF36</accession>
<keyword evidence="2" id="KW-0489">Methyltransferase</keyword>
<name>A0A1A7BF36_9SPHN</name>
<dbReference type="PANTHER" id="PTHR43861">
    <property type="entry name" value="TRANS-ACONITATE 2-METHYLTRANSFERASE-RELATED"/>
    <property type="match status" value="1"/>
</dbReference>
<evidence type="ECO:0000313" key="3">
    <source>
        <dbReference type="Proteomes" id="UP000092484"/>
    </source>
</evidence>
<dbReference type="InterPro" id="IPR029063">
    <property type="entry name" value="SAM-dependent_MTases_sf"/>
</dbReference>
<dbReference type="EMBL" id="LZYB01000003">
    <property type="protein sequence ID" value="OBV11143.1"/>
    <property type="molecule type" value="Genomic_DNA"/>
</dbReference>
<dbReference type="Proteomes" id="UP000092484">
    <property type="component" value="Unassembled WGS sequence"/>
</dbReference>
<gene>
    <name evidence="2" type="ORF">I603_1551</name>
</gene>
<dbReference type="CDD" id="cd02440">
    <property type="entry name" value="AdoMet_MTases"/>
    <property type="match status" value="1"/>
</dbReference>
<comment type="caution">
    <text evidence="2">The sequence shown here is derived from an EMBL/GenBank/DDBJ whole genome shotgun (WGS) entry which is preliminary data.</text>
</comment>
<evidence type="ECO:0000313" key="2">
    <source>
        <dbReference type="EMBL" id="OBV11143.1"/>
    </source>
</evidence>
<dbReference type="STRING" id="1300349.I603_1551"/>
<dbReference type="Pfam" id="PF13489">
    <property type="entry name" value="Methyltransf_23"/>
    <property type="match status" value="1"/>
</dbReference>
<proteinExistence type="predicted"/>
<keyword evidence="3" id="KW-1185">Reference proteome</keyword>
<dbReference type="GO" id="GO:0032259">
    <property type="term" value="P:methylation"/>
    <property type="evidence" value="ECO:0007669"/>
    <property type="project" value="UniProtKB-KW"/>
</dbReference>
<dbReference type="Gene3D" id="3.40.50.150">
    <property type="entry name" value="Vaccinia Virus protein VP39"/>
    <property type="match status" value="1"/>
</dbReference>
<organism evidence="2 3">
    <name type="scientific">Erythrobacter dokdonensis DSW-74</name>
    <dbReference type="NCBI Taxonomy" id="1300349"/>
    <lineage>
        <taxon>Bacteria</taxon>
        <taxon>Pseudomonadati</taxon>
        <taxon>Pseudomonadota</taxon>
        <taxon>Alphaproteobacteria</taxon>
        <taxon>Sphingomonadales</taxon>
        <taxon>Erythrobacteraceae</taxon>
        <taxon>Erythrobacter/Porphyrobacter group</taxon>
        <taxon>Erythrobacter</taxon>
    </lineage>
</organism>
<protein>
    <submittedName>
        <fullName evidence="2">Putative methyltransferase</fullName>
    </submittedName>
</protein>